<dbReference type="Gene3D" id="3.80.10.10">
    <property type="entry name" value="Ribonuclease Inhibitor"/>
    <property type="match status" value="1"/>
</dbReference>
<proteinExistence type="predicted"/>
<dbReference type="SUPFAM" id="SSF52047">
    <property type="entry name" value="RNI-like"/>
    <property type="match status" value="1"/>
</dbReference>
<protein>
    <recommendedName>
        <fullName evidence="3">F-box domain-containing protein</fullName>
    </recommendedName>
</protein>
<evidence type="ECO:0008006" key="3">
    <source>
        <dbReference type="Google" id="ProtNLM"/>
    </source>
</evidence>
<evidence type="ECO:0000313" key="2">
    <source>
        <dbReference type="Proteomes" id="UP000799118"/>
    </source>
</evidence>
<accession>A0A6A4ICG5</accession>
<sequence>MANIIALYVWRFSWSTELLGKVDFSVFTRLRDVAIRCEFPKANIKKCLKMMKAVCGPSLTCLDLDLFLEDDAPPLEPRYFAQILRQIAETCPNLIEFGIGIPDPKLHPVTPIMTALNSIRFPKLTYLDLCYGGESGTPAGLEVNWDQFLLNHPTVESFKYCSHSKAIPDNAFPHLRKYQGAFIDRTVLSLGTYRLLSNLVMWLFSAFTNDEVYEFRDILKEMPNLRNLTLNEDTWIGEWGDHGLLGSTFVELLEACPKLTYLKCHISWTCPVELIYLYISGSCGLPCIERLLLTIYIPNLHQVVDSPNIDRCPMKLVKFEWDKMMSPLCFPNLNKLHSLHTIELDIYGWLYEVETTEPPPWNGVLSFEMVEKNGRREPELIGFK</sequence>
<dbReference type="Proteomes" id="UP000799118">
    <property type="component" value="Unassembled WGS sequence"/>
</dbReference>
<organism evidence="1 2">
    <name type="scientific">Gymnopus androsaceus JB14</name>
    <dbReference type="NCBI Taxonomy" id="1447944"/>
    <lineage>
        <taxon>Eukaryota</taxon>
        <taxon>Fungi</taxon>
        <taxon>Dikarya</taxon>
        <taxon>Basidiomycota</taxon>
        <taxon>Agaricomycotina</taxon>
        <taxon>Agaricomycetes</taxon>
        <taxon>Agaricomycetidae</taxon>
        <taxon>Agaricales</taxon>
        <taxon>Marasmiineae</taxon>
        <taxon>Omphalotaceae</taxon>
        <taxon>Gymnopus</taxon>
    </lineage>
</organism>
<gene>
    <name evidence="1" type="ORF">BT96DRAFT_970683</name>
</gene>
<dbReference type="EMBL" id="ML769391">
    <property type="protein sequence ID" value="KAE9408341.1"/>
    <property type="molecule type" value="Genomic_DNA"/>
</dbReference>
<reference evidence="1" key="1">
    <citation type="journal article" date="2019" name="Environ. Microbiol.">
        <title>Fungal ecological strategies reflected in gene transcription - a case study of two litter decomposers.</title>
        <authorList>
            <person name="Barbi F."/>
            <person name="Kohler A."/>
            <person name="Barry K."/>
            <person name="Baskaran P."/>
            <person name="Daum C."/>
            <person name="Fauchery L."/>
            <person name="Ihrmark K."/>
            <person name="Kuo A."/>
            <person name="LaButti K."/>
            <person name="Lipzen A."/>
            <person name="Morin E."/>
            <person name="Grigoriev I.V."/>
            <person name="Henrissat B."/>
            <person name="Lindahl B."/>
            <person name="Martin F."/>
        </authorList>
    </citation>
    <scope>NUCLEOTIDE SEQUENCE</scope>
    <source>
        <strain evidence="1">JB14</strain>
    </source>
</reference>
<name>A0A6A4ICG5_9AGAR</name>
<keyword evidence="2" id="KW-1185">Reference proteome</keyword>
<dbReference type="AlphaFoldDB" id="A0A6A4ICG5"/>
<dbReference type="InterPro" id="IPR032675">
    <property type="entry name" value="LRR_dom_sf"/>
</dbReference>
<evidence type="ECO:0000313" key="1">
    <source>
        <dbReference type="EMBL" id="KAE9408341.1"/>
    </source>
</evidence>